<dbReference type="InterPro" id="IPR007278">
    <property type="entry name" value="DUF397"/>
</dbReference>
<accession>A0A543ATP5</accession>
<proteinExistence type="predicted"/>
<name>A0A543ATP5_9ACTN</name>
<comment type="caution">
    <text evidence="2">The sequence shown here is derived from an EMBL/GenBank/DDBJ whole genome shotgun (WGS) entry which is preliminary data.</text>
</comment>
<sequence length="92" mass="9822">MNKNGWRKSSWSTGSGNNCVEVRARGSVEVRDSKAPTLGSLAISRVEFAALLESVKLQRLVAAVHLAEVGRCSVVRAGTLARLDVLVLNMTG</sequence>
<dbReference type="Proteomes" id="UP000317043">
    <property type="component" value="Unassembled WGS sequence"/>
</dbReference>
<dbReference type="RefSeq" id="WP_142036624.1">
    <property type="nucleotide sequence ID" value="NZ_JBHTGS010000001.1"/>
</dbReference>
<keyword evidence="3" id="KW-1185">Reference proteome</keyword>
<dbReference type="AlphaFoldDB" id="A0A543ATP5"/>
<dbReference type="Pfam" id="PF04149">
    <property type="entry name" value="DUF397"/>
    <property type="match status" value="1"/>
</dbReference>
<organism evidence="2 3">
    <name type="scientific">Stackebrandtia endophytica</name>
    <dbReference type="NCBI Taxonomy" id="1496996"/>
    <lineage>
        <taxon>Bacteria</taxon>
        <taxon>Bacillati</taxon>
        <taxon>Actinomycetota</taxon>
        <taxon>Actinomycetes</taxon>
        <taxon>Glycomycetales</taxon>
        <taxon>Glycomycetaceae</taxon>
        <taxon>Stackebrandtia</taxon>
    </lineage>
</organism>
<feature type="domain" description="DUF397" evidence="1">
    <location>
        <begin position="5"/>
        <end position="56"/>
    </location>
</feature>
<dbReference type="InParanoid" id="A0A543ATP5"/>
<gene>
    <name evidence="2" type="ORF">FB566_1470</name>
</gene>
<protein>
    <submittedName>
        <fullName evidence="2">Uncharacterized protein DUF397</fullName>
    </submittedName>
</protein>
<dbReference type="OrthoDB" id="3432137at2"/>
<evidence type="ECO:0000259" key="1">
    <source>
        <dbReference type="Pfam" id="PF04149"/>
    </source>
</evidence>
<reference evidence="2 3" key="1">
    <citation type="submission" date="2019-06" db="EMBL/GenBank/DDBJ databases">
        <title>Sequencing the genomes of 1000 actinobacteria strains.</title>
        <authorList>
            <person name="Klenk H.-P."/>
        </authorList>
    </citation>
    <scope>NUCLEOTIDE SEQUENCE [LARGE SCALE GENOMIC DNA]</scope>
    <source>
        <strain evidence="2 3">DSM 45928</strain>
    </source>
</reference>
<evidence type="ECO:0000313" key="3">
    <source>
        <dbReference type="Proteomes" id="UP000317043"/>
    </source>
</evidence>
<evidence type="ECO:0000313" key="2">
    <source>
        <dbReference type="EMBL" id="TQL75952.1"/>
    </source>
</evidence>
<dbReference type="EMBL" id="VFOW01000001">
    <property type="protein sequence ID" value="TQL75952.1"/>
    <property type="molecule type" value="Genomic_DNA"/>
</dbReference>